<evidence type="ECO:0000313" key="2">
    <source>
        <dbReference type="Proteomes" id="UP000258309"/>
    </source>
</evidence>
<dbReference type="Proteomes" id="UP000258309">
    <property type="component" value="Unassembled WGS sequence"/>
</dbReference>
<reference evidence="1 2" key="1">
    <citation type="submission" date="2018-05" db="EMBL/GenBank/DDBJ databases">
        <title>Draft genome sequence of Scytalidium lignicola DSM 105466, a ubiquitous saprotrophic fungus.</title>
        <authorList>
            <person name="Buettner E."/>
            <person name="Gebauer A.M."/>
            <person name="Hofrichter M."/>
            <person name="Liers C."/>
            <person name="Kellner H."/>
        </authorList>
    </citation>
    <scope>NUCLEOTIDE SEQUENCE [LARGE SCALE GENOMIC DNA]</scope>
    <source>
        <strain evidence="1 2">DSM 105466</strain>
    </source>
</reference>
<accession>A0A3E2HHG1</accession>
<dbReference type="EMBL" id="NCSJ02000053">
    <property type="protein sequence ID" value="RFU32501.1"/>
    <property type="molecule type" value="Genomic_DNA"/>
</dbReference>
<dbReference type="STRING" id="5539.A0A3E2HHG1"/>
<dbReference type="AlphaFoldDB" id="A0A3E2HHG1"/>
<evidence type="ECO:0000313" key="1">
    <source>
        <dbReference type="EMBL" id="RFU32501.1"/>
    </source>
</evidence>
<gene>
    <name evidence="1" type="ORF">B7463_g3831</name>
</gene>
<name>A0A3E2HHG1_SCYLI</name>
<feature type="non-terminal residue" evidence="1">
    <location>
        <position position="200"/>
    </location>
</feature>
<feature type="non-terminal residue" evidence="1">
    <location>
        <position position="1"/>
    </location>
</feature>
<sequence length="200" mass="22482">MPPQKQLDLPPPTEPLKYGLGTYLEAERTALREYIDLLARQHNGDQEVAMRIKQQSEIVLENLRPLQREVANIEKEARAKRLRAWGFGGGIVSVSLWAGRCVASALFPSARETEYAFRHSPRLLLEENVERARSRCKSATVLSLVVIAVLFISKNELVIPACSSLSKQLGNLYAAVKSQDPNVDSDVLETWWWQVLQLSG</sequence>
<comment type="caution">
    <text evidence="1">The sequence shown here is derived from an EMBL/GenBank/DDBJ whole genome shotgun (WGS) entry which is preliminary data.</text>
</comment>
<dbReference type="OMA" id="AQNHRWR"/>
<protein>
    <submittedName>
        <fullName evidence="1">Uncharacterized protein</fullName>
    </submittedName>
</protein>
<organism evidence="1 2">
    <name type="scientific">Scytalidium lignicola</name>
    <name type="common">Hyphomycete</name>
    <dbReference type="NCBI Taxonomy" id="5539"/>
    <lineage>
        <taxon>Eukaryota</taxon>
        <taxon>Fungi</taxon>
        <taxon>Dikarya</taxon>
        <taxon>Ascomycota</taxon>
        <taxon>Pezizomycotina</taxon>
        <taxon>Leotiomycetes</taxon>
        <taxon>Leotiomycetes incertae sedis</taxon>
        <taxon>Scytalidium</taxon>
    </lineage>
</organism>
<dbReference type="OrthoDB" id="5215647at2759"/>
<proteinExistence type="predicted"/>
<keyword evidence="2" id="KW-1185">Reference proteome</keyword>